<dbReference type="InParanoid" id="A0A7J8HC52"/>
<proteinExistence type="predicted"/>
<dbReference type="Proteomes" id="UP000550707">
    <property type="component" value="Unassembled WGS sequence"/>
</dbReference>
<dbReference type="EMBL" id="JACASF010000007">
    <property type="protein sequence ID" value="KAF6469857.1"/>
    <property type="molecule type" value="Genomic_DNA"/>
</dbReference>
<accession>A0A7J8HC52</accession>
<reference evidence="1 2" key="1">
    <citation type="journal article" date="2020" name="Nature">
        <title>Six reference-quality genomes reveal evolution of bat adaptations.</title>
        <authorList>
            <person name="Jebb D."/>
            <person name="Huang Z."/>
            <person name="Pippel M."/>
            <person name="Hughes G.M."/>
            <person name="Lavrichenko K."/>
            <person name="Devanna P."/>
            <person name="Winkler S."/>
            <person name="Jermiin L.S."/>
            <person name="Skirmuntt E.C."/>
            <person name="Katzourakis A."/>
            <person name="Burkitt-Gray L."/>
            <person name="Ray D.A."/>
            <person name="Sullivan K.A.M."/>
            <person name="Roscito J.G."/>
            <person name="Kirilenko B.M."/>
            <person name="Davalos L.M."/>
            <person name="Corthals A.P."/>
            <person name="Power M.L."/>
            <person name="Jones G."/>
            <person name="Ransome R.D."/>
            <person name="Dechmann D.K.N."/>
            <person name="Locatelli A.G."/>
            <person name="Puechmaille S.J."/>
            <person name="Fedrigo O."/>
            <person name="Jarvis E.D."/>
            <person name="Hiller M."/>
            <person name="Vernes S.C."/>
            <person name="Myers E.W."/>
            <person name="Teeling E.C."/>
        </authorList>
    </citation>
    <scope>NUCLEOTIDE SEQUENCE [LARGE SCALE GENOMIC DNA]</scope>
    <source>
        <strain evidence="1">MMolMol1</strain>
        <tissue evidence="1">Muscle</tissue>
    </source>
</reference>
<protein>
    <submittedName>
        <fullName evidence="1">Uncharacterized protein</fullName>
    </submittedName>
</protein>
<evidence type="ECO:0000313" key="1">
    <source>
        <dbReference type="EMBL" id="KAF6469857.1"/>
    </source>
</evidence>
<organism evidence="1 2">
    <name type="scientific">Molossus molossus</name>
    <name type="common">Pallas' mastiff bat</name>
    <name type="synonym">Vespertilio molossus</name>
    <dbReference type="NCBI Taxonomy" id="27622"/>
    <lineage>
        <taxon>Eukaryota</taxon>
        <taxon>Metazoa</taxon>
        <taxon>Chordata</taxon>
        <taxon>Craniata</taxon>
        <taxon>Vertebrata</taxon>
        <taxon>Euteleostomi</taxon>
        <taxon>Mammalia</taxon>
        <taxon>Eutheria</taxon>
        <taxon>Laurasiatheria</taxon>
        <taxon>Chiroptera</taxon>
        <taxon>Yangochiroptera</taxon>
        <taxon>Molossidae</taxon>
        <taxon>Molossus</taxon>
    </lineage>
</organism>
<keyword evidence="2" id="KW-1185">Reference proteome</keyword>
<evidence type="ECO:0000313" key="2">
    <source>
        <dbReference type="Proteomes" id="UP000550707"/>
    </source>
</evidence>
<comment type="caution">
    <text evidence="1">The sequence shown here is derived from an EMBL/GenBank/DDBJ whole genome shotgun (WGS) entry which is preliminary data.</text>
</comment>
<dbReference type="AlphaFoldDB" id="A0A7J8HC52"/>
<name>A0A7J8HC52_MOLMO</name>
<gene>
    <name evidence="1" type="ORF">HJG59_011206</name>
</gene>
<sequence>MFLGYKSCLSKPIWVIHFNHYIVFPRLSKLQFTFHFPQGRGLKTDLLLGHLPLCLTVHRGTAALQSHQDTAPWVTGTPPPSLGSPECSPARWCQVTLAPAVCGVLFSHLHQHSPILDSEVLPARRL</sequence>